<name>A0A426X647_ENSVE</name>
<evidence type="ECO:0000313" key="1">
    <source>
        <dbReference type="EMBL" id="RRT34966.1"/>
    </source>
</evidence>
<comment type="caution">
    <text evidence="1">The sequence shown here is derived from an EMBL/GenBank/DDBJ whole genome shotgun (WGS) entry which is preliminary data.</text>
</comment>
<proteinExistence type="predicted"/>
<accession>A0A426X647</accession>
<protein>
    <submittedName>
        <fullName evidence="1">Uncharacterized protein</fullName>
    </submittedName>
</protein>
<sequence length="75" mass="8961">MMIINFTPSQVSIDFFLLSQKFKLLTIPNVLALGKLYEHSFMKKCNSHNLCTKSSFDWFFVHHFGNSKYWLFQTY</sequence>
<organism evidence="1 2">
    <name type="scientific">Ensete ventricosum</name>
    <name type="common">Abyssinian banana</name>
    <name type="synonym">Musa ensete</name>
    <dbReference type="NCBI Taxonomy" id="4639"/>
    <lineage>
        <taxon>Eukaryota</taxon>
        <taxon>Viridiplantae</taxon>
        <taxon>Streptophyta</taxon>
        <taxon>Embryophyta</taxon>
        <taxon>Tracheophyta</taxon>
        <taxon>Spermatophyta</taxon>
        <taxon>Magnoliopsida</taxon>
        <taxon>Liliopsida</taxon>
        <taxon>Zingiberales</taxon>
        <taxon>Musaceae</taxon>
        <taxon>Ensete</taxon>
    </lineage>
</organism>
<evidence type="ECO:0000313" key="2">
    <source>
        <dbReference type="Proteomes" id="UP000287651"/>
    </source>
</evidence>
<gene>
    <name evidence="1" type="ORF">B296_00026891</name>
</gene>
<dbReference type="Proteomes" id="UP000287651">
    <property type="component" value="Unassembled WGS sequence"/>
</dbReference>
<dbReference type="EMBL" id="AMZH03025789">
    <property type="protein sequence ID" value="RRT34966.1"/>
    <property type="molecule type" value="Genomic_DNA"/>
</dbReference>
<dbReference type="AlphaFoldDB" id="A0A426X647"/>
<reference evidence="1 2" key="1">
    <citation type="journal article" date="2014" name="Agronomy (Basel)">
        <title>A Draft Genome Sequence for Ensete ventricosum, the Drought-Tolerant Tree Against Hunger.</title>
        <authorList>
            <person name="Harrison J."/>
            <person name="Moore K.A."/>
            <person name="Paszkiewicz K."/>
            <person name="Jones T."/>
            <person name="Grant M."/>
            <person name="Ambacheew D."/>
            <person name="Muzemil S."/>
            <person name="Studholme D.J."/>
        </authorList>
    </citation>
    <scope>NUCLEOTIDE SEQUENCE [LARGE SCALE GENOMIC DNA]</scope>
</reference>